<dbReference type="Gene3D" id="1.10.357.10">
    <property type="entry name" value="Tetracycline Repressor, domain 2"/>
    <property type="match status" value="1"/>
</dbReference>
<dbReference type="GO" id="GO:0003700">
    <property type="term" value="F:DNA-binding transcription factor activity"/>
    <property type="evidence" value="ECO:0007669"/>
    <property type="project" value="TreeGrafter"/>
</dbReference>
<keyword evidence="2 4" id="KW-0238">DNA-binding</keyword>
<dbReference type="PROSITE" id="PS50977">
    <property type="entry name" value="HTH_TETR_2"/>
    <property type="match status" value="1"/>
</dbReference>
<dbReference type="KEGG" id="ska:CP970_36820"/>
<dbReference type="OrthoDB" id="3210235at2"/>
<gene>
    <name evidence="6" type="ORF">CP970_36820</name>
</gene>
<dbReference type="Pfam" id="PF00440">
    <property type="entry name" value="TetR_N"/>
    <property type="match status" value="1"/>
</dbReference>
<evidence type="ECO:0000256" key="1">
    <source>
        <dbReference type="ARBA" id="ARBA00023015"/>
    </source>
</evidence>
<dbReference type="InterPro" id="IPR036271">
    <property type="entry name" value="Tet_transcr_reg_TetR-rel_C_sf"/>
</dbReference>
<evidence type="ECO:0000313" key="7">
    <source>
        <dbReference type="Proteomes" id="UP000325529"/>
    </source>
</evidence>
<reference evidence="6 7" key="1">
    <citation type="submission" date="2017-09" db="EMBL/GenBank/DDBJ databases">
        <authorList>
            <person name="Lee N."/>
            <person name="Cho B.-K."/>
        </authorList>
    </citation>
    <scope>NUCLEOTIDE SEQUENCE [LARGE SCALE GENOMIC DNA]</scope>
    <source>
        <strain evidence="6 7">ATCC 12853</strain>
    </source>
</reference>
<dbReference type="SUPFAM" id="SSF46689">
    <property type="entry name" value="Homeodomain-like"/>
    <property type="match status" value="1"/>
</dbReference>
<dbReference type="Pfam" id="PF17920">
    <property type="entry name" value="TetR_C_16"/>
    <property type="match status" value="1"/>
</dbReference>
<dbReference type="GO" id="GO:0000976">
    <property type="term" value="F:transcription cis-regulatory region binding"/>
    <property type="evidence" value="ECO:0007669"/>
    <property type="project" value="TreeGrafter"/>
</dbReference>
<organism evidence="6 7">
    <name type="scientific">Streptomyces kanamyceticus</name>
    <dbReference type="NCBI Taxonomy" id="1967"/>
    <lineage>
        <taxon>Bacteria</taxon>
        <taxon>Bacillati</taxon>
        <taxon>Actinomycetota</taxon>
        <taxon>Actinomycetes</taxon>
        <taxon>Kitasatosporales</taxon>
        <taxon>Streptomycetaceae</taxon>
        <taxon>Streptomyces</taxon>
    </lineage>
</organism>
<dbReference type="AlphaFoldDB" id="A0A5J6GTP5"/>
<dbReference type="SUPFAM" id="SSF48498">
    <property type="entry name" value="Tetracyclin repressor-like, C-terminal domain"/>
    <property type="match status" value="1"/>
</dbReference>
<dbReference type="Proteomes" id="UP000325529">
    <property type="component" value="Chromosome"/>
</dbReference>
<dbReference type="InterPro" id="IPR050109">
    <property type="entry name" value="HTH-type_TetR-like_transc_reg"/>
</dbReference>
<protein>
    <submittedName>
        <fullName evidence="6">TetR/AcrR family transcriptional regulator</fullName>
    </submittedName>
</protein>
<dbReference type="PRINTS" id="PR00455">
    <property type="entry name" value="HTHTETR"/>
</dbReference>
<keyword evidence="7" id="KW-1185">Reference proteome</keyword>
<feature type="domain" description="HTH tetR-type" evidence="5">
    <location>
        <begin position="7"/>
        <end position="67"/>
    </location>
</feature>
<dbReference type="InterPro" id="IPR009057">
    <property type="entry name" value="Homeodomain-like_sf"/>
</dbReference>
<evidence type="ECO:0000256" key="2">
    <source>
        <dbReference type="ARBA" id="ARBA00023125"/>
    </source>
</evidence>
<sequence>MQKRDRANTRAALLNAARIRFAQFGYDGTTVRDIAHDAHVDPALVFRYFGSKRALFEEACVDHEVLGQVMSGPLSELPAGMLESVVFQDWSQFAGEHPLVMLLRSPSHGPARQSLERQVDAGHIEGLIKQVHGQDAALRAEMLVACLLGMGIMRTALHSTALTSATLEDVLPYFSGITKLLLEGDGVPPQQHPEQG</sequence>
<dbReference type="InterPro" id="IPR001647">
    <property type="entry name" value="HTH_TetR"/>
</dbReference>
<dbReference type="PANTHER" id="PTHR30055:SF234">
    <property type="entry name" value="HTH-TYPE TRANSCRIPTIONAL REGULATOR BETI"/>
    <property type="match status" value="1"/>
</dbReference>
<keyword evidence="3" id="KW-0804">Transcription</keyword>
<evidence type="ECO:0000256" key="3">
    <source>
        <dbReference type="ARBA" id="ARBA00023163"/>
    </source>
</evidence>
<dbReference type="InterPro" id="IPR041678">
    <property type="entry name" value="TetR_C_16"/>
</dbReference>
<name>A0A5J6GTP5_STRKN</name>
<dbReference type="PANTHER" id="PTHR30055">
    <property type="entry name" value="HTH-TYPE TRANSCRIPTIONAL REGULATOR RUTR"/>
    <property type="match status" value="1"/>
</dbReference>
<evidence type="ECO:0000256" key="4">
    <source>
        <dbReference type="PROSITE-ProRule" id="PRU00335"/>
    </source>
</evidence>
<accession>A0A5J6GTP5</accession>
<proteinExistence type="predicted"/>
<dbReference type="EMBL" id="CP023699">
    <property type="protein sequence ID" value="QEU97792.1"/>
    <property type="molecule type" value="Genomic_DNA"/>
</dbReference>
<evidence type="ECO:0000313" key="6">
    <source>
        <dbReference type="EMBL" id="QEU97792.1"/>
    </source>
</evidence>
<evidence type="ECO:0000259" key="5">
    <source>
        <dbReference type="PROSITE" id="PS50977"/>
    </source>
</evidence>
<feature type="DNA-binding region" description="H-T-H motif" evidence="4">
    <location>
        <begin position="30"/>
        <end position="49"/>
    </location>
</feature>
<keyword evidence="1" id="KW-0805">Transcription regulation</keyword>